<evidence type="ECO:0000313" key="2">
    <source>
        <dbReference type="EMBL" id="TJZ73295.1"/>
    </source>
</evidence>
<name>A0A4U0PXK5_9NEIS</name>
<proteinExistence type="predicted"/>
<sequence>MDCRFGPSRLGRIWTSGIHLLAGALAVTLPVWWIAPAWALVAASAYLGWRGLHGHGQLRAPGDGTLWLEHGGGEALIQPLPGTLVTTLLIVLRYRQAGGARSLVLWPDSAPAEPLRHLRIWLRWRPRPGE</sequence>
<gene>
    <name evidence="2" type="ORF">FAZ21_10550</name>
</gene>
<dbReference type="AlphaFoldDB" id="A0A4U0PXK5"/>
<accession>A0A4U0PXK5</accession>
<dbReference type="RefSeq" id="WP_136773411.1">
    <property type="nucleotide sequence ID" value="NZ_CP156074.1"/>
</dbReference>
<evidence type="ECO:0008006" key="4">
    <source>
        <dbReference type="Google" id="ProtNLM"/>
    </source>
</evidence>
<protein>
    <recommendedName>
        <fullName evidence="4">Toxin CptA</fullName>
    </recommendedName>
</protein>
<comment type="caution">
    <text evidence="2">The sequence shown here is derived from an EMBL/GenBank/DDBJ whole genome shotgun (WGS) entry which is preliminary data.</text>
</comment>
<keyword evidence="1" id="KW-0812">Transmembrane</keyword>
<evidence type="ECO:0000256" key="1">
    <source>
        <dbReference type="SAM" id="Phobius"/>
    </source>
</evidence>
<reference evidence="2 3" key="1">
    <citation type="submission" date="2019-04" db="EMBL/GenBank/DDBJ databases">
        <title>Chitiniphilus eburnea sp. nov., a novel chitinolytic bacterium isolated from aquaculture sludge.</title>
        <authorList>
            <person name="Sheng M."/>
        </authorList>
    </citation>
    <scope>NUCLEOTIDE SEQUENCE [LARGE SCALE GENOMIC DNA]</scope>
    <source>
        <strain evidence="2 3">HX-2-15</strain>
    </source>
</reference>
<dbReference type="InterPro" id="IPR009883">
    <property type="entry name" value="YgfX"/>
</dbReference>
<feature type="transmembrane region" description="Helical" evidence="1">
    <location>
        <begin position="20"/>
        <end position="49"/>
    </location>
</feature>
<keyword evidence="3" id="KW-1185">Reference proteome</keyword>
<evidence type="ECO:0000313" key="3">
    <source>
        <dbReference type="Proteomes" id="UP000310016"/>
    </source>
</evidence>
<keyword evidence="1" id="KW-1133">Transmembrane helix</keyword>
<organism evidence="2 3">
    <name type="scientific">Chitiniphilus eburneus</name>
    <dbReference type="NCBI Taxonomy" id="2571148"/>
    <lineage>
        <taxon>Bacteria</taxon>
        <taxon>Pseudomonadati</taxon>
        <taxon>Pseudomonadota</taxon>
        <taxon>Betaproteobacteria</taxon>
        <taxon>Neisseriales</taxon>
        <taxon>Chitinibacteraceae</taxon>
        <taxon>Chitiniphilus</taxon>
    </lineage>
</organism>
<dbReference type="Pfam" id="PF07254">
    <property type="entry name" value="Cpta_toxin"/>
    <property type="match status" value="1"/>
</dbReference>
<dbReference type="OrthoDB" id="8592690at2"/>
<dbReference type="Proteomes" id="UP000310016">
    <property type="component" value="Unassembled WGS sequence"/>
</dbReference>
<dbReference type="EMBL" id="SUMF01000010">
    <property type="protein sequence ID" value="TJZ73295.1"/>
    <property type="molecule type" value="Genomic_DNA"/>
</dbReference>
<keyword evidence="1" id="KW-0472">Membrane</keyword>